<organism evidence="2 3">
    <name type="scientific">Edaphobacter aggregans</name>
    <dbReference type="NCBI Taxonomy" id="570835"/>
    <lineage>
        <taxon>Bacteria</taxon>
        <taxon>Pseudomonadati</taxon>
        <taxon>Acidobacteriota</taxon>
        <taxon>Terriglobia</taxon>
        <taxon>Terriglobales</taxon>
        <taxon>Acidobacteriaceae</taxon>
        <taxon>Edaphobacter</taxon>
    </lineage>
</organism>
<keyword evidence="1" id="KW-1133">Transmembrane helix</keyword>
<name>A0A3R9WKV6_9BACT</name>
<dbReference type="Proteomes" id="UP000269669">
    <property type="component" value="Unassembled WGS sequence"/>
</dbReference>
<keyword evidence="1" id="KW-0812">Transmembrane</keyword>
<keyword evidence="3" id="KW-1185">Reference proteome</keyword>
<evidence type="ECO:0008006" key="4">
    <source>
        <dbReference type="Google" id="ProtNLM"/>
    </source>
</evidence>
<dbReference type="AlphaFoldDB" id="A0A3R9WKV6"/>
<accession>A0A3R9WKV6</accession>
<sequence length="73" mass="7613">MKPATIIGFLLILFGIIGFATGGLSFTHRKKDVDLGPVQISHQTKDTLPISPILSTVALLSGVGLVAVGARSR</sequence>
<reference evidence="2 3" key="1">
    <citation type="submission" date="2018-12" db="EMBL/GenBank/DDBJ databases">
        <title>Sequencing of bacterial isolates from soil warming experiment in Harvard Forest, Massachusetts, USA.</title>
        <authorList>
            <person name="Deangelis K."/>
        </authorList>
    </citation>
    <scope>NUCLEOTIDE SEQUENCE [LARGE SCALE GENOMIC DNA]</scope>
    <source>
        <strain evidence="2 3">EB153</strain>
    </source>
</reference>
<dbReference type="EMBL" id="RSDW01000001">
    <property type="protein sequence ID" value="RSL19375.1"/>
    <property type="molecule type" value="Genomic_DNA"/>
</dbReference>
<evidence type="ECO:0000256" key="1">
    <source>
        <dbReference type="SAM" id="Phobius"/>
    </source>
</evidence>
<dbReference type="RefSeq" id="WP_125487603.1">
    <property type="nucleotide sequence ID" value="NZ_RSDW01000001.1"/>
</dbReference>
<keyword evidence="1" id="KW-0472">Membrane</keyword>
<evidence type="ECO:0000313" key="3">
    <source>
        <dbReference type="Proteomes" id="UP000269669"/>
    </source>
</evidence>
<protein>
    <recommendedName>
        <fullName evidence="4">DUF3185 domain-containing protein</fullName>
    </recommendedName>
</protein>
<gene>
    <name evidence="2" type="ORF">EDE15_5041</name>
</gene>
<feature type="transmembrane region" description="Helical" evidence="1">
    <location>
        <begin position="49"/>
        <end position="70"/>
    </location>
</feature>
<evidence type="ECO:0000313" key="2">
    <source>
        <dbReference type="EMBL" id="RSL19375.1"/>
    </source>
</evidence>
<comment type="caution">
    <text evidence="2">The sequence shown here is derived from an EMBL/GenBank/DDBJ whole genome shotgun (WGS) entry which is preliminary data.</text>
</comment>
<proteinExistence type="predicted"/>